<gene>
    <name evidence="1" type="ORF">Spa11_07410</name>
</gene>
<reference evidence="1 2" key="1">
    <citation type="submission" date="2019-02" db="EMBL/GenBank/DDBJ databases">
        <title>Deep-cultivation of Planctomycetes and their phenomic and genomic characterization uncovers novel biology.</title>
        <authorList>
            <person name="Wiegand S."/>
            <person name="Jogler M."/>
            <person name="Boedeker C."/>
            <person name="Pinto D."/>
            <person name="Vollmers J."/>
            <person name="Rivas-Marin E."/>
            <person name="Kohn T."/>
            <person name="Peeters S.H."/>
            <person name="Heuer A."/>
            <person name="Rast P."/>
            <person name="Oberbeckmann S."/>
            <person name="Bunk B."/>
            <person name="Jeske O."/>
            <person name="Meyerdierks A."/>
            <person name="Storesund J.E."/>
            <person name="Kallscheuer N."/>
            <person name="Luecker S."/>
            <person name="Lage O.M."/>
            <person name="Pohl T."/>
            <person name="Merkel B.J."/>
            <person name="Hornburger P."/>
            <person name="Mueller R.-W."/>
            <person name="Bruemmer F."/>
            <person name="Labrenz M."/>
            <person name="Spormann A.M."/>
            <person name="Op den Camp H."/>
            <person name="Overmann J."/>
            <person name="Amann R."/>
            <person name="Jetten M.S.M."/>
            <person name="Mascher T."/>
            <person name="Medema M.H."/>
            <person name="Devos D.P."/>
            <person name="Kaster A.-K."/>
            <person name="Ovreas L."/>
            <person name="Rohde M."/>
            <person name="Galperin M.Y."/>
            <person name="Jogler C."/>
        </authorList>
    </citation>
    <scope>NUCLEOTIDE SEQUENCE [LARGE SCALE GENOMIC DNA]</scope>
    <source>
        <strain evidence="1 2">Spa11</strain>
    </source>
</reference>
<evidence type="ECO:0000313" key="1">
    <source>
        <dbReference type="EMBL" id="QDV72562.1"/>
    </source>
</evidence>
<dbReference type="RefSeq" id="WP_145107989.1">
    <property type="nucleotide sequence ID" value="NZ_CP036349.1"/>
</dbReference>
<evidence type="ECO:0000313" key="2">
    <source>
        <dbReference type="Proteomes" id="UP000316426"/>
    </source>
</evidence>
<dbReference type="KEGG" id="bmei:Spa11_07410"/>
<dbReference type="AlphaFoldDB" id="A0A518K448"/>
<sequence>MAIDKSELDQFYDYAKAEEASSLEEALLRWRFQQGPRVQPAAVFAEGRSLRDRILDSGVLGSCGSLPVDLSTNPDYMNGFGVSGSALP</sequence>
<dbReference type="Proteomes" id="UP000316426">
    <property type="component" value="Chromosome"/>
</dbReference>
<name>A0A518K448_9BACT</name>
<organism evidence="1 2">
    <name type="scientific">Botrimarina mediterranea</name>
    <dbReference type="NCBI Taxonomy" id="2528022"/>
    <lineage>
        <taxon>Bacteria</taxon>
        <taxon>Pseudomonadati</taxon>
        <taxon>Planctomycetota</taxon>
        <taxon>Planctomycetia</taxon>
        <taxon>Pirellulales</taxon>
        <taxon>Lacipirellulaceae</taxon>
        <taxon>Botrimarina</taxon>
    </lineage>
</organism>
<keyword evidence="2" id="KW-1185">Reference proteome</keyword>
<proteinExistence type="predicted"/>
<accession>A0A518K448</accession>
<dbReference type="EMBL" id="CP036349">
    <property type="protein sequence ID" value="QDV72562.1"/>
    <property type="molecule type" value="Genomic_DNA"/>
</dbReference>
<protein>
    <submittedName>
        <fullName evidence="1">Uncharacterized protein</fullName>
    </submittedName>
</protein>